<keyword evidence="2" id="KW-0813">Transport</keyword>
<comment type="caution">
    <text evidence="14">The sequence shown here is derived from an EMBL/GenBank/DDBJ whole genome shotgun (WGS) entry which is preliminary data.</text>
</comment>
<feature type="transmembrane region" description="Helical" evidence="11">
    <location>
        <begin position="155"/>
        <end position="174"/>
    </location>
</feature>
<evidence type="ECO:0000313" key="14">
    <source>
        <dbReference type="EMBL" id="KCZ91085.1"/>
    </source>
</evidence>
<dbReference type="Gene3D" id="3.40.50.720">
    <property type="entry name" value="NAD(P)-binding Rossmann-like Domain"/>
    <property type="match status" value="1"/>
</dbReference>
<evidence type="ECO:0000256" key="6">
    <source>
        <dbReference type="ARBA" id="ARBA00022958"/>
    </source>
</evidence>
<dbReference type="STRING" id="1280952.HJA_01065"/>
<evidence type="ECO:0000256" key="2">
    <source>
        <dbReference type="ARBA" id="ARBA00022448"/>
    </source>
</evidence>
<gene>
    <name evidence="14" type="ORF">HJA_01065</name>
</gene>
<evidence type="ECO:0000256" key="5">
    <source>
        <dbReference type="ARBA" id="ARBA00022692"/>
    </source>
</evidence>
<feature type="transmembrane region" description="Helical" evidence="11">
    <location>
        <begin position="39"/>
        <end position="57"/>
    </location>
</feature>
<feature type="transmembrane region" description="Helical" evidence="11">
    <location>
        <begin position="13"/>
        <end position="30"/>
    </location>
</feature>
<accession>A0A059FKA3</accession>
<dbReference type="GO" id="GO:1902600">
    <property type="term" value="P:proton transmembrane transport"/>
    <property type="evidence" value="ECO:0007669"/>
    <property type="project" value="InterPro"/>
</dbReference>
<feature type="transmembrane region" description="Helical" evidence="11">
    <location>
        <begin position="294"/>
        <end position="314"/>
    </location>
</feature>
<feature type="transmembrane region" description="Helical" evidence="11">
    <location>
        <begin position="353"/>
        <end position="375"/>
    </location>
</feature>
<keyword evidence="3" id="KW-0050">Antiport</keyword>
<feature type="transmembrane region" description="Helical" evidence="11">
    <location>
        <begin position="203"/>
        <end position="224"/>
    </location>
</feature>
<dbReference type="GO" id="GO:0005886">
    <property type="term" value="C:plasma membrane"/>
    <property type="evidence" value="ECO:0007669"/>
    <property type="project" value="TreeGrafter"/>
</dbReference>
<evidence type="ECO:0000256" key="3">
    <source>
        <dbReference type="ARBA" id="ARBA00022449"/>
    </source>
</evidence>
<dbReference type="PANTHER" id="PTHR46157">
    <property type="entry name" value="K(+) EFFLUX ANTIPORTER 3, CHLOROPLASTIC"/>
    <property type="match status" value="1"/>
</dbReference>
<keyword evidence="5 11" id="KW-0812">Transmembrane</keyword>
<feature type="transmembrane region" description="Helical" evidence="11">
    <location>
        <begin position="382"/>
        <end position="401"/>
    </location>
</feature>
<dbReference type="Pfam" id="PF00999">
    <property type="entry name" value="Na_H_Exchanger"/>
    <property type="match status" value="1"/>
</dbReference>
<dbReference type="GO" id="GO:0015297">
    <property type="term" value="F:antiporter activity"/>
    <property type="evidence" value="ECO:0007669"/>
    <property type="project" value="UniProtKB-KW"/>
</dbReference>
<dbReference type="SUPFAM" id="SSF51735">
    <property type="entry name" value="NAD(P)-binding Rossmann-fold domains"/>
    <property type="match status" value="1"/>
</dbReference>
<name>A0A059FKA3_9PROT</name>
<evidence type="ECO:0000256" key="7">
    <source>
        <dbReference type="ARBA" id="ARBA00022989"/>
    </source>
</evidence>
<dbReference type="InterPro" id="IPR036291">
    <property type="entry name" value="NAD(P)-bd_dom_sf"/>
</dbReference>
<reference evidence="14 15" key="1">
    <citation type="journal article" date="2014" name="Antonie Van Leeuwenhoek">
        <title>Hyphomonas beringensis sp. nov. and Hyphomonas chukchiensis sp. nov., isolated from surface seawater of the Bering Sea and Chukchi Sea.</title>
        <authorList>
            <person name="Li C."/>
            <person name="Lai Q."/>
            <person name="Li G."/>
            <person name="Dong C."/>
            <person name="Wang J."/>
            <person name="Liao Y."/>
            <person name="Shao Z."/>
        </authorList>
    </citation>
    <scope>NUCLEOTIDE SEQUENCE [LARGE SCALE GENOMIC DNA]</scope>
    <source>
        <strain evidence="14 15">VP2</strain>
    </source>
</reference>
<dbReference type="InterPro" id="IPR006153">
    <property type="entry name" value="Cation/H_exchanger_TM"/>
</dbReference>
<dbReference type="PANTHER" id="PTHR46157:SF4">
    <property type="entry name" value="K(+) EFFLUX ANTIPORTER 3, CHLOROPLASTIC"/>
    <property type="match status" value="1"/>
</dbReference>
<feature type="domain" description="RCK N-terminal" evidence="13">
    <location>
        <begin position="433"/>
        <end position="543"/>
    </location>
</feature>
<dbReference type="AlphaFoldDB" id="A0A059FKA3"/>
<feature type="transmembrane region" description="Helical" evidence="11">
    <location>
        <begin position="245"/>
        <end position="274"/>
    </location>
</feature>
<sequence>MAAEFTPVQAVDALVPAITLLGFGAASALVTKAARLSPIVGYLIVGILIGQYGLGLIHESQATHLLAELGVVFLLFDIGMHVSMRELKESRRDLLGLAPAHLMLTGLMSAGALWMIGIAWPIALAVGLSLGLSSTAVVARILTEREQNSCPIGRAATHVLIFQDMVAIFLMIYATSLGGAETGASGLAGVISTQLLAGADLPLIASLALSLVQAGLAFCAAVLAGKYLINPIFRTLAIIRNEEAFTAFTLLFVLAAACATAMAGLSLTLGAFLAGLAVSGTPYRHEVQTEMAPFRSLLLSFFFISVGLSIDVPALMRNLPLVLLAAGGLIGFKTALGFAAARLNGWSVPGATQMAFLLAQGSEFTLVVLSLGAIVTGMPGPLMSSVVAAVALSLAIAPVWADLGARLSREIVRRTQSRTEAAPASTPLLDRPVIIVGMTQTGRLAVDALEDHGIPYIATEFDPDRLLSAVADGYRVSFGDASNLKLIEAIGGNQARAMVLGFPRYEVSQEVTPVVMRRFPDLKRFVTVDSAEDMERFSNLGVRTHFAMGEPRGIEMVIDMLNALGVPEDEVSAWLSHETERFAIGEAKADEDEDDLDPVEPDLDQAA</sequence>
<comment type="subcellular location">
    <subcellularLocation>
        <location evidence="1">Membrane</location>
        <topology evidence="1">Multi-pass membrane protein</topology>
    </subcellularLocation>
</comment>
<keyword evidence="4" id="KW-0633">Potassium transport</keyword>
<dbReference type="PATRIC" id="fig|1280952.3.peg.218"/>
<feature type="transmembrane region" description="Helical" evidence="11">
    <location>
        <begin position="63"/>
        <end position="82"/>
    </location>
</feature>
<evidence type="ECO:0000259" key="12">
    <source>
        <dbReference type="Pfam" id="PF00999"/>
    </source>
</evidence>
<dbReference type="eggNOG" id="COG1226">
    <property type="taxonomic scope" value="Bacteria"/>
</dbReference>
<evidence type="ECO:0000256" key="8">
    <source>
        <dbReference type="ARBA" id="ARBA00023065"/>
    </source>
</evidence>
<organism evidence="14 15">
    <name type="scientific">Hyphomonas jannaschiana VP2</name>
    <dbReference type="NCBI Taxonomy" id="1280952"/>
    <lineage>
        <taxon>Bacteria</taxon>
        <taxon>Pseudomonadati</taxon>
        <taxon>Pseudomonadota</taxon>
        <taxon>Alphaproteobacteria</taxon>
        <taxon>Hyphomonadales</taxon>
        <taxon>Hyphomonadaceae</taxon>
        <taxon>Hyphomonas</taxon>
    </lineage>
</organism>
<dbReference type="Pfam" id="PF02254">
    <property type="entry name" value="TrkA_N"/>
    <property type="match status" value="1"/>
</dbReference>
<feature type="transmembrane region" description="Helical" evidence="11">
    <location>
        <begin position="122"/>
        <end position="143"/>
    </location>
</feature>
<dbReference type="RefSeq" id="WP_051597226.1">
    <property type="nucleotide sequence ID" value="NZ_ARYJ01000001.1"/>
</dbReference>
<keyword evidence="15" id="KW-1185">Reference proteome</keyword>
<dbReference type="GO" id="GO:0006813">
    <property type="term" value="P:potassium ion transport"/>
    <property type="evidence" value="ECO:0007669"/>
    <property type="project" value="UniProtKB-KW"/>
</dbReference>
<dbReference type="InterPro" id="IPR003148">
    <property type="entry name" value="RCK_N"/>
</dbReference>
<evidence type="ECO:0000256" key="1">
    <source>
        <dbReference type="ARBA" id="ARBA00004141"/>
    </source>
</evidence>
<dbReference type="Proteomes" id="UP000024816">
    <property type="component" value="Unassembled WGS sequence"/>
</dbReference>
<dbReference type="OrthoDB" id="9781411at2"/>
<dbReference type="EMBL" id="ARYJ01000001">
    <property type="protein sequence ID" value="KCZ91085.1"/>
    <property type="molecule type" value="Genomic_DNA"/>
</dbReference>
<feature type="region of interest" description="Disordered" evidence="10">
    <location>
        <begin position="584"/>
        <end position="607"/>
    </location>
</feature>
<dbReference type="eggNOG" id="COG0475">
    <property type="taxonomic scope" value="Bacteria"/>
</dbReference>
<proteinExistence type="predicted"/>
<feature type="transmembrane region" description="Helical" evidence="11">
    <location>
        <begin position="321"/>
        <end position="341"/>
    </location>
</feature>
<keyword evidence="6" id="KW-0630">Potassium</keyword>
<dbReference type="InterPro" id="IPR038770">
    <property type="entry name" value="Na+/solute_symporter_sf"/>
</dbReference>
<evidence type="ECO:0000256" key="9">
    <source>
        <dbReference type="ARBA" id="ARBA00023136"/>
    </source>
</evidence>
<feature type="transmembrane region" description="Helical" evidence="11">
    <location>
        <begin position="94"/>
        <end position="116"/>
    </location>
</feature>
<keyword evidence="7 11" id="KW-1133">Transmembrane helix</keyword>
<keyword evidence="9 11" id="KW-0472">Membrane</keyword>
<evidence type="ECO:0000256" key="11">
    <source>
        <dbReference type="SAM" id="Phobius"/>
    </source>
</evidence>
<evidence type="ECO:0000313" key="15">
    <source>
        <dbReference type="Proteomes" id="UP000024816"/>
    </source>
</evidence>
<feature type="compositionally biased region" description="Acidic residues" evidence="10">
    <location>
        <begin position="589"/>
        <end position="607"/>
    </location>
</feature>
<dbReference type="Gene3D" id="1.20.1530.20">
    <property type="match status" value="1"/>
</dbReference>
<evidence type="ECO:0000256" key="4">
    <source>
        <dbReference type="ARBA" id="ARBA00022538"/>
    </source>
</evidence>
<evidence type="ECO:0000256" key="10">
    <source>
        <dbReference type="SAM" id="MobiDB-lite"/>
    </source>
</evidence>
<evidence type="ECO:0000259" key="13">
    <source>
        <dbReference type="Pfam" id="PF02254"/>
    </source>
</evidence>
<feature type="domain" description="Cation/H+ exchanger transmembrane" evidence="12">
    <location>
        <begin position="29"/>
        <end position="399"/>
    </location>
</feature>
<keyword evidence="8" id="KW-0406">Ion transport</keyword>
<protein>
    <submittedName>
        <fullName evidence="14">Glutathione-regulated potassium-efflux system protein kefB</fullName>
    </submittedName>
</protein>